<feature type="domain" description="DUF4240" evidence="2">
    <location>
        <begin position="9"/>
        <end position="132"/>
    </location>
</feature>
<dbReference type="AlphaFoldDB" id="A0A173RK65"/>
<accession>A0A173RK65</accession>
<evidence type="ECO:0000313" key="3">
    <source>
        <dbReference type="EMBL" id="CUM78039.1"/>
    </source>
</evidence>
<dbReference type="InterPro" id="IPR025334">
    <property type="entry name" value="DUF4240"/>
</dbReference>
<organism evidence="3 4">
    <name type="scientific">Coprococcus comes</name>
    <dbReference type="NCBI Taxonomy" id="410072"/>
    <lineage>
        <taxon>Bacteria</taxon>
        <taxon>Bacillati</taxon>
        <taxon>Bacillota</taxon>
        <taxon>Clostridia</taxon>
        <taxon>Lachnospirales</taxon>
        <taxon>Lachnospiraceae</taxon>
        <taxon>Coprococcus</taxon>
    </lineage>
</organism>
<proteinExistence type="predicted"/>
<reference evidence="3 4" key="1">
    <citation type="submission" date="2015-09" db="EMBL/GenBank/DDBJ databases">
        <authorList>
            <consortium name="Pathogen Informatics"/>
        </authorList>
    </citation>
    <scope>NUCLEOTIDE SEQUENCE [LARGE SCALE GENOMIC DNA]</scope>
    <source>
        <strain evidence="3 4">2789STDY5834962</strain>
    </source>
</reference>
<dbReference type="Proteomes" id="UP000095727">
    <property type="component" value="Unassembled WGS sequence"/>
</dbReference>
<feature type="region of interest" description="Disordered" evidence="1">
    <location>
        <begin position="220"/>
        <end position="241"/>
    </location>
</feature>
<dbReference type="EMBL" id="CYXR01000003">
    <property type="protein sequence ID" value="CUM78039.1"/>
    <property type="molecule type" value="Genomic_DNA"/>
</dbReference>
<evidence type="ECO:0000259" key="2">
    <source>
        <dbReference type="Pfam" id="PF14024"/>
    </source>
</evidence>
<sequence length="241" mass="27865">MEETKRSGMSKDQFWNLIEKAKEVCGTDLDASVVWIKQQLFYMTPEDVLQFHNLVYSYRDAAYKYGLWTAAGIMMEAGCSDDSFSDFRMWLIAQGKEVYLNALKDPDSLSGVTPYGYCSFEALGYISSQVYSAMKGKNIYQDSTARMQMECYEQVIRDIVYHPMIEYPLELPEAMVVYPKLCECHLSEQVRKAPQKVRTWNVSRTDIRRMMARGNAAIKKMQEQEQNTPEATRPVRKGTVR</sequence>
<dbReference type="Pfam" id="PF14024">
    <property type="entry name" value="DUF4240"/>
    <property type="match status" value="1"/>
</dbReference>
<name>A0A173RK65_9FIRM</name>
<evidence type="ECO:0000256" key="1">
    <source>
        <dbReference type="SAM" id="MobiDB-lite"/>
    </source>
</evidence>
<evidence type="ECO:0000313" key="4">
    <source>
        <dbReference type="Proteomes" id="UP000095727"/>
    </source>
</evidence>
<dbReference type="RefSeq" id="WP_055155789.1">
    <property type="nucleotide sequence ID" value="NZ_CYXR01000003.1"/>
</dbReference>
<gene>
    <name evidence="3" type="ORF">ERS852574_00688</name>
</gene>
<protein>
    <recommendedName>
        <fullName evidence="2">DUF4240 domain-containing protein</fullName>
    </recommendedName>
</protein>